<reference evidence="2 5" key="2">
    <citation type="submission" date="2016-01" db="EMBL/GenBank/DDBJ databases">
        <authorList>
            <person name="Varghese N."/>
        </authorList>
    </citation>
    <scope>NUCLEOTIDE SEQUENCE [LARGE SCALE GENOMIC DNA]</scope>
    <source>
        <strain evidence="2 5">HL-91</strain>
    </source>
</reference>
<evidence type="ECO:0000313" key="4">
    <source>
        <dbReference type="Proteomes" id="UP000050413"/>
    </source>
</evidence>
<dbReference type="EMBL" id="LJSG01000013">
    <property type="protein sequence ID" value="KPP91882.1"/>
    <property type="molecule type" value="Genomic_DNA"/>
</dbReference>
<dbReference type="InterPro" id="IPR038694">
    <property type="entry name" value="DUF427_sf"/>
</dbReference>
<feature type="domain" description="DUF427" evidence="1">
    <location>
        <begin position="16"/>
        <end position="106"/>
    </location>
</feature>
<name>A0A0P7WM19_9RHOB</name>
<protein>
    <submittedName>
        <fullName evidence="2">Uncharacterized conserved protein, DUF427 family</fullName>
    </submittedName>
</protein>
<dbReference type="PANTHER" id="PTHR34310">
    <property type="entry name" value="DUF427 DOMAIN PROTEIN (AFU_ORTHOLOGUE AFUA_3G02220)"/>
    <property type="match status" value="1"/>
</dbReference>
<dbReference type="PANTHER" id="PTHR34310:SF9">
    <property type="entry name" value="BLR5716 PROTEIN"/>
    <property type="match status" value="1"/>
</dbReference>
<gene>
    <name evidence="2" type="ORF">Ga0058931_2326</name>
    <name evidence="3" type="ORF">HLUCCA05_01825</name>
</gene>
<proteinExistence type="predicted"/>
<dbReference type="RefSeq" id="WP_342667167.1">
    <property type="nucleotide sequence ID" value="NZ_FBYC01000004.1"/>
</dbReference>
<evidence type="ECO:0000313" key="2">
    <source>
        <dbReference type="EMBL" id="CUX82356.1"/>
    </source>
</evidence>
<dbReference type="Gene3D" id="2.170.150.40">
    <property type="entry name" value="Domain of unknown function (DUF427)"/>
    <property type="match status" value="1"/>
</dbReference>
<dbReference type="STRING" id="1666912.Ga0058931_2326"/>
<comment type="caution">
    <text evidence="3">The sequence shown here is derived from an EMBL/GenBank/DDBJ whole genome shotgun (WGS) entry which is preliminary data.</text>
</comment>
<sequence>MPMSILKIYPAQGTWVVRAGGSVIGESTRALELVQRDWPFVIYFPREDIAGAVLDPSPRKLECDDRGTGEFFHVSSPEGLIENAAYSITAPHDGAEQLKDYLAFDAGKVTVERV</sequence>
<evidence type="ECO:0000313" key="5">
    <source>
        <dbReference type="Proteomes" id="UP000182045"/>
    </source>
</evidence>
<dbReference type="InterPro" id="IPR007361">
    <property type="entry name" value="DUF427"/>
</dbReference>
<dbReference type="Pfam" id="PF04248">
    <property type="entry name" value="NTP_transf_9"/>
    <property type="match status" value="1"/>
</dbReference>
<dbReference type="AlphaFoldDB" id="A0A0P7WM19"/>
<evidence type="ECO:0000259" key="1">
    <source>
        <dbReference type="Pfam" id="PF04248"/>
    </source>
</evidence>
<dbReference type="EMBL" id="FBYC01000004">
    <property type="protein sequence ID" value="CUX82356.1"/>
    <property type="molecule type" value="Genomic_DNA"/>
</dbReference>
<accession>A0A0P7WM19</accession>
<dbReference type="Proteomes" id="UP000182045">
    <property type="component" value="Unassembled WGS sequence"/>
</dbReference>
<organism evidence="3 4">
    <name type="scientific">Roseibaca calidilacus</name>
    <dbReference type="NCBI Taxonomy" id="1666912"/>
    <lineage>
        <taxon>Bacteria</taxon>
        <taxon>Pseudomonadati</taxon>
        <taxon>Pseudomonadota</taxon>
        <taxon>Alphaproteobacteria</taxon>
        <taxon>Rhodobacterales</taxon>
        <taxon>Paracoccaceae</taxon>
        <taxon>Roseinatronobacter</taxon>
    </lineage>
</organism>
<reference evidence="3 4" key="1">
    <citation type="submission" date="2015-09" db="EMBL/GenBank/DDBJ databases">
        <title>Identification and resolution of microdiversity through metagenomic sequencing of parallel consortia.</title>
        <authorList>
            <person name="Nelson W.C."/>
            <person name="Romine M.F."/>
            <person name="Lindemann S.R."/>
        </authorList>
    </citation>
    <scope>NUCLEOTIDE SEQUENCE [LARGE SCALE GENOMIC DNA]</scope>
    <source>
        <strain evidence="3">HL-91</strain>
    </source>
</reference>
<dbReference type="Proteomes" id="UP000050413">
    <property type="component" value="Unassembled WGS sequence"/>
</dbReference>
<keyword evidence="5" id="KW-1185">Reference proteome</keyword>
<evidence type="ECO:0000313" key="3">
    <source>
        <dbReference type="EMBL" id="KPP91882.1"/>
    </source>
</evidence>
<dbReference type="PATRIC" id="fig|1666912.4.peg.1514"/>